<protein>
    <submittedName>
        <fullName evidence="4">Uncharacterized damage-inducible protein DinB (Forms a four-helix bundle)</fullName>
    </submittedName>
</protein>
<dbReference type="InterPro" id="IPR007837">
    <property type="entry name" value="DinB"/>
</dbReference>
<evidence type="ECO:0000256" key="2">
    <source>
        <dbReference type="ARBA" id="ARBA00022723"/>
    </source>
</evidence>
<proteinExistence type="inferred from homology"/>
<organism evidence="4 5">
    <name type="scientific">Chitinophaga filiformis</name>
    <name type="common">Myxococcus filiformis</name>
    <name type="synonym">Flexibacter filiformis</name>
    <dbReference type="NCBI Taxonomy" id="104663"/>
    <lineage>
        <taxon>Bacteria</taxon>
        <taxon>Pseudomonadati</taxon>
        <taxon>Bacteroidota</taxon>
        <taxon>Chitinophagia</taxon>
        <taxon>Chitinophagales</taxon>
        <taxon>Chitinophagaceae</taxon>
        <taxon>Chitinophaga</taxon>
    </lineage>
</organism>
<keyword evidence="2 3" id="KW-0479">Metal-binding</keyword>
<evidence type="ECO:0000256" key="3">
    <source>
        <dbReference type="PIRSR" id="PIRSR607837-1"/>
    </source>
</evidence>
<evidence type="ECO:0000313" key="5">
    <source>
        <dbReference type="Proteomes" id="UP000199045"/>
    </source>
</evidence>
<evidence type="ECO:0000313" key="4">
    <source>
        <dbReference type="EMBL" id="SDF48092.1"/>
    </source>
</evidence>
<dbReference type="SUPFAM" id="SSF109854">
    <property type="entry name" value="DinB/YfiT-like putative metalloenzymes"/>
    <property type="match status" value="1"/>
</dbReference>
<dbReference type="STRING" id="104663.SAMN04488121_10243"/>
<reference evidence="4 5" key="1">
    <citation type="submission" date="2016-10" db="EMBL/GenBank/DDBJ databases">
        <authorList>
            <person name="de Groot N.N."/>
        </authorList>
    </citation>
    <scope>NUCLEOTIDE SEQUENCE [LARGE SCALE GENOMIC DNA]</scope>
    <source>
        <strain evidence="4 5">DSM 527</strain>
    </source>
</reference>
<name>A0A1G7LEU2_CHIFI</name>
<feature type="binding site" evidence="3">
    <location>
        <position position="143"/>
    </location>
    <ligand>
        <name>a divalent metal cation</name>
        <dbReference type="ChEBI" id="CHEBI:60240"/>
    </ligand>
</feature>
<dbReference type="InterPro" id="IPR034660">
    <property type="entry name" value="DinB/YfiT-like"/>
</dbReference>
<gene>
    <name evidence="4" type="ORF">SAMN04488121_10243</name>
</gene>
<comment type="similarity">
    <text evidence="1">Belongs to the DinB family.</text>
</comment>
<evidence type="ECO:0000256" key="1">
    <source>
        <dbReference type="ARBA" id="ARBA00008635"/>
    </source>
</evidence>
<dbReference type="RefSeq" id="WP_089830072.1">
    <property type="nucleotide sequence ID" value="NZ_FNBN01000002.1"/>
</dbReference>
<dbReference type="Proteomes" id="UP000199045">
    <property type="component" value="Unassembled WGS sequence"/>
</dbReference>
<dbReference type="EMBL" id="FNBN01000002">
    <property type="protein sequence ID" value="SDF48092.1"/>
    <property type="molecule type" value="Genomic_DNA"/>
</dbReference>
<dbReference type="GO" id="GO:0046872">
    <property type="term" value="F:metal ion binding"/>
    <property type="evidence" value="ECO:0007669"/>
    <property type="project" value="UniProtKB-KW"/>
</dbReference>
<dbReference type="AlphaFoldDB" id="A0A1G7LEU2"/>
<accession>A0A1G7LEU2</accession>
<sequence>MTQQLTTSATVITPEELLEHWQGHRRVTRRTIEAFPETELFTFSVGGMRPFAELALEMINMANPGIDGIVTGQWLPYGQQEQFSAPQTKEALLYLWDEVTEKLNRLWPQIKPERFHEVDLAFGQWEGTIQFLLFYFIDNEIHHRAQGFVYLRALGIEPPHFWDRA</sequence>
<dbReference type="Pfam" id="PF05163">
    <property type="entry name" value="DinB"/>
    <property type="match status" value="1"/>
</dbReference>
<dbReference type="Gene3D" id="1.20.120.450">
    <property type="entry name" value="dinb family like domain"/>
    <property type="match status" value="1"/>
</dbReference>
<dbReference type="OrthoDB" id="119432at2"/>